<dbReference type="Proteomes" id="UP000826234">
    <property type="component" value="Unassembled WGS sequence"/>
</dbReference>
<keyword evidence="5" id="KW-0325">Glycoprotein</keyword>
<name>A0ABQ7T1D3_PHRPL</name>
<dbReference type="InterPro" id="IPR008373">
    <property type="entry name" value="Saposin"/>
</dbReference>
<dbReference type="SUPFAM" id="SSF47862">
    <property type="entry name" value="Saposin"/>
    <property type="match status" value="1"/>
</dbReference>
<dbReference type="InterPro" id="IPR011001">
    <property type="entry name" value="Saposin-like"/>
</dbReference>
<comment type="caution">
    <text evidence="7">The sequence shown here is derived from an EMBL/GenBank/DDBJ whole genome shotgun (WGS) entry which is preliminary data.</text>
</comment>
<evidence type="ECO:0000256" key="1">
    <source>
        <dbReference type="ARBA" id="ARBA00004613"/>
    </source>
</evidence>
<organism evidence="7 8">
    <name type="scientific">Phrynosoma platyrhinos</name>
    <name type="common">Desert horned lizard</name>
    <dbReference type="NCBI Taxonomy" id="52577"/>
    <lineage>
        <taxon>Eukaryota</taxon>
        <taxon>Metazoa</taxon>
        <taxon>Chordata</taxon>
        <taxon>Craniata</taxon>
        <taxon>Vertebrata</taxon>
        <taxon>Euteleostomi</taxon>
        <taxon>Lepidosauria</taxon>
        <taxon>Squamata</taxon>
        <taxon>Bifurcata</taxon>
        <taxon>Unidentata</taxon>
        <taxon>Episquamata</taxon>
        <taxon>Toxicofera</taxon>
        <taxon>Iguania</taxon>
        <taxon>Phrynosomatidae</taxon>
        <taxon>Phrynosomatinae</taxon>
        <taxon>Phrynosoma</taxon>
    </lineage>
</organism>
<sequence>MSSSFSFFFKKNHQCVQFVDQYEPIVVQLLAEMMDPTFVCSGCLIFSIPKLGVCEISTQPLLGSEVCVRGPGYWCKNMETALQCDVSC</sequence>
<dbReference type="Pfam" id="PF02199">
    <property type="entry name" value="SapA"/>
    <property type="match status" value="1"/>
</dbReference>
<accession>A0ABQ7T1D3</accession>
<gene>
    <name evidence="7" type="ORF">JD844_006382</name>
</gene>
<keyword evidence="8" id="KW-1185">Reference proteome</keyword>
<evidence type="ECO:0000313" key="7">
    <source>
        <dbReference type="EMBL" id="KAH0623534.1"/>
    </source>
</evidence>
<dbReference type="PROSITE" id="PS51110">
    <property type="entry name" value="SAP_A"/>
    <property type="match status" value="1"/>
</dbReference>
<evidence type="ECO:0000256" key="2">
    <source>
        <dbReference type="ARBA" id="ARBA00022525"/>
    </source>
</evidence>
<evidence type="ECO:0000256" key="3">
    <source>
        <dbReference type="ARBA" id="ARBA00022729"/>
    </source>
</evidence>
<evidence type="ECO:0000313" key="8">
    <source>
        <dbReference type="Proteomes" id="UP000826234"/>
    </source>
</evidence>
<dbReference type="SMART" id="SM00162">
    <property type="entry name" value="SAPA"/>
    <property type="match status" value="1"/>
</dbReference>
<feature type="domain" description="Saposin A-type" evidence="6">
    <location>
        <begin position="60"/>
        <end position="88"/>
    </location>
</feature>
<reference evidence="7 8" key="1">
    <citation type="journal article" date="2022" name="Gigascience">
        <title>A chromosome-level genome assembly and annotation of the desert horned lizard, Phrynosoma platyrhinos, provides insight into chromosomal rearrangements among reptiles.</title>
        <authorList>
            <person name="Koochekian N."/>
            <person name="Ascanio A."/>
            <person name="Farleigh K."/>
            <person name="Card D.C."/>
            <person name="Schield D.R."/>
            <person name="Castoe T.A."/>
            <person name="Jezkova T."/>
        </authorList>
    </citation>
    <scope>NUCLEOTIDE SEQUENCE [LARGE SCALE GENOMIC DNA]</scope>
    <source>
        <strain evidence="7">NK-2021</strain>
    </source>
</reference>
<dbReference type="Gene3D" id="1.10.225.10">
    <property type="entry name" value="Saposin-like"/>
    <property type="match status" value="1"/>
</dbReference>
<dbReference type="PRINTS" id="PR01797">
    <property type="entry name" value="SAPOSIN"/>
</dbReference>
<keyword evidence="2" id="KW-0964">Secreted</keyword>
<evidence type="ECO:0000256" key="4">
    <source>
        <dbReference type="ARBA" id="ARBA00023157"/>
    </source>
</evidence>
<evidence type="ECO:0000259" key="6">
    <source>
        <dbReference type="PROSITE" id="PS51110"/>
    </source>
</evidence>
<proteinExistence type="predicted"/>
<protein>
    <recommendedName>
        <fullName evidence="6">Saposin A-type domain-containing protein</fullName>
    </recommendedName>
</protein>
<evidence type="ECO:0000256" key="5">
    <source>
        <dbReference type="ARBA" id="ARBA00023180"/>
    </source>
</evidence>
<keyword evidence="4" id="KW-1015">Disulfide bond</keyword>
<dbReference type="Pfam" id="PF03489">
    <property type="entry name" value="SapB_2"/>
    <property type="match status" value="1"/>
</dbReference>
<dbReference type="EMBL" id="JAIPUX010001880">
    <property type="protein sequence ID" value="KAH0623534.1"/>
    <property type="molecule type" value="Genomic_DNA"/>
</dbReference>
<dbReference type="InterPro" id="IPR008138">
    <property type="entry name" value="SapB_2"/>
</dbReference>
<comment type="subcellular location">
    <subcellularLocation>
        <location evidence="1">Secreted</location>
    </subcellularLocation>
</comment>
<keyword evidence="3" id="KW-0732">Signal</keyword>
<dbReference type="InterPro" id="IPR003119">
    <property type="entry name" value="SAP_A"/>
</dbReference>